<evidence type="ECO:0000256" key="1">
    <source>
        <dbReference type="ARBA" id="ARBA00004370"/>
    </source>
</evidence>
<dbReference type="EMBL" id="JAWDGP010004438">
    <property type="protein sequence ID" value="KAK3764453.1"/>
    <property type="molecule type" value="Genomic_DNA"/>
</dbReference>
<dbReference type="GO" id="GO:0004930">
    <property type="term" value="F:G protein-coupled receptor activity"/>
    <property type="evidence" value="ECO:0007669"/>
    <property type="project" value="InterPro"/>
</dbReference>
<dbReference type="Pfam" id="PF00001">
    <property type="entry name" value="7tm_1"/>
    <property type="match status" value="1"/>
</dbReference>
<evidence type="ECO:0000313" key="9">
    <source>
        <dbReference type="Proteomes" id="UP001283361"/>
    </source>
</evidence>
<sequence>MSQEENSNSSPSPEDTQFGSIGPGVGTTTEENIFSVITLIIQWSIIVIGIFGVIGNILNIIAYVKLGFSETIHMSYIAMTITDLGTILTAMWMAVCSSSLVVENLLARYRIETDMAMFIGLTGSWPHLAFSKTTALLTAWISLERCLCVTFPTTVKLLITPRVTKVVLTTIAVLGCCPVAFVYNDLNIEMISDPASNYSTLLIYYNTDNNLSTPSKLVFSLYGAVYPVLSWITVSICAGFLIAKLQQSLKWRNENSGTNTGASFTRQRNMYRRETRVTRTVVVIACVFIVCSLPLSASLIAAAIDREYSATGSLRSIFLANAGISFLSSEINSSINIIVYAMTGSRFRAALLEMCPASACRM</sequence>
<feature type="transmembrane region" description="Helical" evidence="6">
    <location>
        <begin position="219"/>
        <end position="243"/>
    </location>
</feature>
<dbReference type="Proteomes" id="UP001283361">
    <property type="component" value="Unassembled WGS sequence"/>
</dbReference>
<dbReference type="GO" id="GO:0016020">
    <property type="term" value="C:membrane"/>
    <property type="evidence" value="ECO:0007669"/>
    <property type="project" value="UniProtKB-SubCell"/>
</dbReference>
<feature type="compositionally biased region" description="Low complexity" evidence="5">
    <location>
        <begin position="1"/>
        <end position="14"/>
    </location>
</feature>
<dbReference type="Gene3D" id="1.20.1070.10">
    <property type="entry name" value="Rhodopsin 7-helix transmembrane proteins"/>
    <property type="match status" value="1"/>
</dbReference>
<dbReference type="PRINTS" id="PR00237">
    <property type="entry name" value="GPCRRHODOPSN"/>
</dbReference>
<name>A0AAE0Z7V0_9GAST</name>
<accession>A0AAE0Z7V0</accession>
<evidence type="ECO:0000313" key="8">
    <source>
        <dbReference type="EMBL" id="KAK3764453.1"/>
    </source>
</evidence>
<feature type="transmembrane region" description="Helical" evidence="6">
    <location>
        <begin position="280"/>
        <end position="304"/>
    </location>
</feature>
<feature type="transmembrane region" description="Helical" evidence="6">
    <location>
        <begin position="76"/>
        <end position="95"/>
    </location>
</feature>
<comment type="caution">
    <text evidence="8">The sequence shown here is derived from an EMBL/GenBank/DDBJ whole genome shotgun (WGS) entry which is preliminary data.</text>
</comment>
<evidence type="ECO:0000256" key="4">
    <source>
        <dbReference type="ARBA" id="ARBA00023136"/>
    </source>
</evidence>
<dbReference type="InterPro" id="IPR000276">
    <property type="entry name" value="GPCR_Rhodpsn"/>
</dbReference>
<dbReference type="PROSITE" id="PS50262">
    <property type="entry name" value="G_PROTEIN_RECEP_F1_2"/>
    <property type="match status" value="1"/>
</dbReference>
<dbReference type="PANTHER" id="PTHR46641">
    <property type="entry name" value="FMRFAMIDE RECEPTOR-RELATED"/>
    <property type="match status" value="1"/>
</dbReference>
<keyword evidence="4 6" id="KW-0472">Membrane</keyword>
<keyword evidence="9" id="KW-1185">Reference proteome</keyword>
<evidence type="ECO:0000259" key="7">
    <source>
        <dbReference type="PROSITE" id="PS50262"/>
    </source>
</evidence>
<keyword evidence="2 6" id="KW-0812">Transmembrane</keyword>
<dbReference type="SUPFAM" id="SSF81321">
    <property type="entry name" value="Family A G protein-coupled receptor-like"/>
    <property type="match status" value="1"/>
</dbReference>
<feature type="domain" description="G-protein coupled receptors family 1 profile" evidence="7">
    <location>
        <begin position="55"/>
        <end position="340"/>
    </location>
</feature>
<evidence type="ECO:0000256" key="3">
    <source>
        <dbReference type="ARBA" id="ARBA00022989"/>
    </source>
</evidence>
<evidence type="ECO:0000256" key="5">
    <source>
        <dbReference type="SAM" id="MobiDB-lite"/>
    </source>
</evidence>
<protein>
    <recommendedName>
        <fullName evidence="7">G-protein coupled receptors family 1 profile domain-containing protein</fullName>
    </recommendedName>
</protein>
<feature type="transmembrane region" description="Helical" evidence="6">
    <location>
        <begin position="163"/>
        <end position="183"/>
    </location>
</feature>
<dbReference type="InterPro" id="IPR017452">
    <property type="entry name" value="GPCR_Rhodpsn_7TM"/>
</dbReference>
<keyword evidence="3 6" id="KW-1133">Transmembrane helix</keyword>
<dbReference type="InterPro" id="IPR052954">
    <property type="entry name" value="GPCR-Ligand_Int"/>
</dbReference>
<organism evidence="8 9">
    <name type="scientific">Elysia crispata</name>
    <name type="common">lettuce slug</name>
    <dbReference type="NCBI Taxonomy" id="231223"/>
    <lineage>
        <taxon>Eukaryota</taxon>
        <taxon>Metazoa</taxon>
        <taxon>Spiralia</taxon>
        <taxon>Lophotrochozoa</taxon>
        <taxon>Mollusca</taxon>
        <taxon>Gastropoda</taxon>
        <taxon>Heterobranchia</taxon>
        <taxon>Euthyneura</taxon>
        <taxon>Panpulmonata</taxon>
        <taxon>Sacoglossa</taxon>
        <taxon>Placobranchoidea</taxon>
        <taxon>Plakobranchidae</taxon>
        <taxon>Elysia</taxon>
    </lineage>
</organism>
<dbReference type="AlphaFoldDB" id="A0AAE0Z7V0"/>
<feature type="region of interest" description="Disordered" evidence="5">
    <location>
        <begin position="1"/>
        <end position="22"/>
    </location>
</feature>
<feature type="transmembrane region" description="Helical" evidence="6">
    <location>
        <begin position="316"/>
        <end position="341"/>
    </location>
</feature>
<feature type="transmembrane region" description="Helical" evidence="6">
    <location>
        <begin position="40"/>
        <end position="64"/>
    </location>
</feature>
<evidence type="ECO:0000256" key="6">
    <source>
        <dbReference type="SAM" id="Phobius"/>
    </source>
</evidence>
<gene>
    <name evidence="8" type="ORF">RRG08_020361</name>
</gene>
<dbReference type="PANTHER" id="PTHR46641:SF2">
    <property type="entry name" value="FMRFAMIDE RECEPTOR"/>
    <property type="match status" value="1"/>
</dbReference>
<proteinExistence type="predicted"/>
<comment type="subcellular location">
    <subcellularLocation>
        <location evidence="1">Membrane</location>
    </subcellularLocation>
</comment>
<evidence type="ECO:0000256" key="2">
    <source>
        <dbReference type="ARBA" id="ARBA00022692"/>
    </source>
</evidence>
<reference evidence="8" key="1">
    <citation type="journal article" date="2023" name="G3 (Bethesda)">
        <title>A reference genome for the long-term kleptoplast-retaining sea slug Elysia crispata morphotype clarki.</title>
        <authorList>
            <person name="Eastman K.E."/>
            <person name="Pendleton A.L."/>
            <person name="Shaikh M.A."/>
            <person name="Suttiyut T."/>
            <person name="Ogas R."/>
            <person name="Tomko P."/>
            <person name="Gavelis G."/>
            <person name="Widhalm J.R."/>
            <person name="Wisecaver J.H."/>
        </authorList>
    </citation>
    <scope>NUCLEOTIDE SEQUENCE</scope>
    <source>
        <strain evidence="8">ECLA1</strain>
    </source>
</reference>